<evidence type="ECO:0000313" key="3">
    <source>
        <dbReference type="Proteomes" id="UP001472677"/>
    </source>
</evidence>
<gene>
    <name evidence="2" type="ORF">V6N12_051500</name>
</gene>
<evidence type="ECO:0000313" key="2">
    <source>
        <dbReference type="EMBL" id="KAK8601671.1"/>
    </source>
</evidence>
<protein>
    <submittedName>
        <fullName evidence="2">Uncharacterized protein</fullName>
    </submittedName>
</protein>
<sequence length="186" mass="19841">MNQPLANTITSRMSSAVSVLQLLIRTQSFLPEIGPQLLSKEELSVSQLPQQEVADPEFSSPPALINKSGYGYWVQFVSSSCSIKLSSDRLLLSGLCLDGVVFAAVVLVRQSEDRETENLNPPPSPSATLHWLKSAIPAGEPTARSRPLSPQRASALTLCSAPPAAPHLSPPQKPSHPIRLVSGSGL</sequence>
<dbReference type="EMBL" id="JBBPBM010000001">
    <property type="protein sequence ID" value="KAK8601671.1"/>
    <property type="molecule type" value="Genomic_DNA"/>
</dbReference>
<feature type="compositionally biased region" description="Pro residues" evidence="1">
    <location>
        <begin position="163"/>
        <end position="174"/>
    </location>
</feature>
<proteinExistence type="predicted"/>
<feature type="region of interest" description="Disordered" evidence="1">
    <location>
        <begin position="139"/>
        <end position="186"/>
    </location>
</feature>
<accession>A0ABR2GFG6</accession>
<organism evidence="2 3">
    <name type="scientific">Hibiscus sabdariffa</name>
    <name type="common">roselle</name>
    <dbReference type="NCBI Taxonomy" id="183260"/>
    <lineage>
        <taxon>Eukaryota</taxon>
        <taxon>Viridiplantae</taxon>
        <taxon>Streptophyta</taxon>
        <taxon>Embryophyta</taxon>
        <taxon>Tracheophyta</taxon>
        <taxon>Spermatophyta</taxon>
        <taxon>Magnoliopsida</taxon>
        <taxon>eudicotyledons</taxon>
        <taxon>Gunneridae</taxon>
        <taxon>Pentapetalae</taxon>
        <taxon>rosids</taxon>
        <taxon>malvids</taxon>
        <taxon>Malvales</taxon>
        <taxon>Malvaceae</taxon>
        <taxon>Malvoideae</taxon>
        <taxon>Hibiscus</taxon>
    </lineage>
</organism>
<reference evidence="2 3" key="1">
    <citation type="journal article" date="2024" name="G3 (Bethesda)">
        <title>Genome assembly of Hibiscus sabdariffa L. provides insights into metabolisms of medicinal natural products.</title>
        <authorList>
            <person name="Kim T."/>
        </authorList>
    </citation>
    <scope>NUCLEOTIDE SEQUENCE [LARGE SCALE GENOMIC DNA]</scope>
    <source>
        <strain evidence="2">TK-2024</strain>
        <tissue evidence="2">Old leaves</tissue>
    </source>
</reference>
<keyword evidence="3" id="KW-1185">Reference proteome</keyword>
<evidence type="ECO:0000256" key="1">
    <source>
        <dbReference type="SAM" id="MobiDB-lite"/>
    </source>
</evidence>
<name>A0ABR2GFG6_9ROSI</name>
<dbReference type="Proteomes" id="UP001472677">
    <property type="component" value="Unassembled WGS sequence"/>
</dbReference>
<comment type="caution">
    <text evidence="2">The sequence shown here is derived from an EMBL/GenBank/DDBJ whole genome shotgun (WGS) entry which is preliminary data.</text>
</comment>